<dbReference type="EMBL" id="JBHTCP010000051">
    <property type="protein sequence ID" value="MFC7373320.1"/>
    <property type="molecule type" value="Genomic_DNA"/>
</dbReference>
<evidence type="ECO:0000259" key="11">
    <source>
        <dbReference type="PROSITE" id="PS50146"/>
    </source>
</evidence>
<dbReference type="InterPro" id="IPR016064">
    <property type="entry name" value="NAD/diacylglycerol_kinase_sf"/>
</dbReference>
<dbReference type="InterPro" id="IPR005218">
    <property type="entry name" value="Diacylglycerol/lipid_kinase"/>
</dbReference>
<dbReference type="EC" id="2.7.1.-" evidence="12"/>
<feature type="domain" description="DAGKc" evidence="11">
    <location>
        <begin position="1"/>
        <end position="134"/>
    </location>
</feature>
<gene>
    <name evidence="12" type="ORF">ACFQPF_16900</name>
</gene>
<dbReference type="Pfam" id="PF19279">
    <property type="entry name" value="YegS_C"/>
    <property type="match status" value="1"/>
</dbReference>
<dbReference type="PANTHER" id="PTHR12358:SF54">
    <property type="entry name" value="SPHINGOSINE KINASE RELATED PROTEIN"/>
    <property type="match status" value="1"/>
</dbReference>
<dbReference type="InterPro" id="IPR045540">
    <property type="entry name" value="YegS/DAGK_C"/>
</dbReference>
<proteinExistence type="inferred from homology"/>
<keyword evidence="4 12" id="KW-0808">Transferase</keyword>
<keyword evidence="9" id="KW-0594">Phospholipid biosynthesis</keyword>
<accession>A0ABW2NVF3</accession>
<dbReference type="PANTHER" id="PTHR12358">
    <property type="entry name" value="SPHINGOSINE KINASE"/>
    <property type="match status" value="1"/>
</dbReference>
<dbReference type="GO" id="GO:0016301">
    <property type="term" value="F:kinase activity"/>
    <property type="evidence" value="ECO:0007669"/>
    <property type="project" value="UniProtKB-KW"/>
</dbReference>
<dbReference type="PROSITE" id="PS50146">
    <property type="entry name" value="DAGK"/>
    <property type="match status" value="1"/>
</dbReference>
<protein>
    <submittedName>
        <fullName evidence="12">Diacylglycerol/lipid kinase family protein</fullName>
        <ecNumber evidence="12">2.7.1.-</ecNumber>
    </submittedName>
</protein>
<evidence type="ECO:0000313" key="13">
    <source>
        <dbReference type="Proteomes" id="UP001596549"/>
    </source>
</evidence>
<dbReference type="NCBIfam" id="TIGR00147">
    <property type="entry name" value="YegS/Rv2252/BmrU family lipid kinase"/>
    <property type="match status" value="1"/>
</dbReference>
<dbReference type="InterPro" id="IPR050187">
    <property type="entry name" value="Lipid_Phosphate_FormReg"/>
</dbReference>
<evidence type="ECO:0000256" key="4">
    <source>
        <dbReference type="ARBA" id="ARBA00022679"/>
    </source>
</evidence>
<keyword evidence="7" id="KW-0067">ATP-binding</keyword>
<comment type="caution">
    <text evidence="12">The sequence shown here is derived from an EMBL/GenBank/DDBJ whole genome shotgun (WGS) entry which is preliminary data.</text>
</comment>
<evidence type="ECO:0000256" key="6">
    <source>
        <dbReference type="ARBA" id="ARBA00022777"/>
    </source>
</evidence>
<dbReference type="Gene3D" id="3.40.50.10330">
    <property type="entry name" value="Probable inorganic polyphosphate/atp-NAD kinase, domain 1"/>
    <property type="match status" value="1"/>
</dbReference>
<keyword evidence="10" id="KW-1208">Phospholipid metabolism</keyword>
<evidence type="ECO:0000256" key="10">
    <source>
        <dbReference type="ARBA" id="ARBA00023264"/>
    </source>
</evidence>
<evidence type="ECO:0000256" key="9">
    <source>
        <dbReference type="ARBA" id="ARBA00023209"/>
    </source>
</evidence>
<keyword evidence="5" id="KW-0547">Nucleotide-binding</keyword>
<dbReference type="Proteomes" id="UP001596549">
    <property type="component" value="Unassembled WGS sequence"/>
</dbReference>
<organism evidence="12 13">
    <name type="scientific">Fictibacillus iocasae</name>
    <dbReference type="NCBI Taxonomy" id="2715437"/>
    <lineage>
        <taxon>Bacteria</taxon>
        <taxon>Bacillati</taxon>
        <taxon>Bacillota</taxon>
        <taxon>Bacilli</taxon>
        <taxon>Bacillales</taxon>
        <taxon>Fictibacillaceae</taxon>
        <taxon>Fictibacillus</taxon>
    </lineage>
</organism>
<keyword evidence="13" id="KW-1185">Reference proteome</keyword>
<evidence type="ECO:0000256" key="2">
    <source>
        <dbReference type="ARBA" id="ARBA00005983"/>
    </source>
</evidence>
<evidence type="ECO:0000256" key="8">
    <source>
        <dbReference type="ARBA" id="ARBA00023098"/>
    </source>
</evidence>
<name>A0ABW2NVF3_9BACL</name>
<evidence type="ECO:0000256" key="7">
    <source>
        <dbReference type="ARBA" id="ARBA00022840"/>
    </source>
</evidence>
<comment type="similarity">
    <text evidence="2">Belongs to the diacylglycerol/lipid kinase family.</text>
</comment>
<keyword evidence="6 12" id="KW-0418">Kinase</keyword>
<sequence length="309" mass="34326">MKQKYFFIINRHNKKARTAWRALKKMLDAAQVPYRSHFTEYQGHAVEIAKKISYINSDEIRAIVAVGGDGTINEVANGISEKRHIPLTFVSGGSGNDIIRGLYKKRISVKQHFSRLKGKMRETKLDLGKVKLIGRGGQPRFFVSAIGIGLDGEVSKKADDAPYKKLFHFLHLGTLSYVLALFSVLPKYKPREVSMQIDGADYVFSNVWLVAAGNLPYYGGGMKICPDADPSDGLLELCIVHDMSWKRLLLLFITVFSGSHIHQKGVTLLKGRQFTLSSDIPMMIHADGEHAGTTPVEVSAEPTAARLKL</sequence>
<dbReference type="InterPro" id="IPR017438">
    <property type="entry name" value="ATP-NAD_kinase_N"/>
</dbReference>
<evidence type="ECO:0000256" key="1">
    <source>
        <dbReference type="ARBA" id="ARBA00001946"/>
    </source>
</evidence>
<evidence type="ECO:0000256" key="5">
    <source>
        <dbReference type="ARBA" id="ARBA00022741"/>
    </source>
</evidence>
<evidence type="ECO:0000256" key="3">
    <source>
        <dbReference type="ARBA" id="ARBA00022516"/>
    </source>
</evidence>
<dbReference type="InterPro" id="IPR001206">
    <property type="entry name" value="Diacylglycerol_kinase_cat_dom"/>
</dbReference>
<dbReference type="Pfam" id="PF00781">
    <property type="entry name" value="DAGK_cat"/>
    <property type="match status" value="1"/>
</dbReference>
<evidence type="ECO:0000313" key="12">
    <source>
        <dbReference type="EMBL" id="MFC7373320.1"/>
    </source>
</evidence>
<keyword evidence="8" id="KW-0443">Lipid metabolism</keyword>
<keyword evidence="3" id="KW-0444">Lipid biosynthesis</keyword>
<dbReference type="RefSeq" id="WP_379751126.1">
    <property type="nucleotide sequence ID" value="NZ_JBHTCP010000051.1"/>
</dbReference>
<reference evidence="13" key="1">
    <citation type="journal article" date="2019" name="Int. J. Syst. Evol. Microbiol.">
        <title>The Global Catalogue of Microorganisms (GCM) 10K type strain sequencing project: providing services to taxonomists for standard genome sequencing and annotation.</title>
        <authorList>
            <consortium name="The Broad Institute Genomics Platform"/>
            <consortium name="The Broad Institute Genome Sequencing Center for Infectious Disease"/>
            <person name="Wu L."/>
            <person name="Ma J."/>
        </authorList>
    </citation>
    <scope>NUCLEOTIDE SEQUENCE [LARGE SCALE GENOMIC DNA]</scope>
    <source>
        <strain evidence="13">NBRC 106396</strain>
    </source>
</reference>
<comment type="cofactor">
    <cofactor evidence="1">
        <name>Mg(2+)</name>
        <dbReference type="ChEBI" id="CHEBI:18420"/>
    </cofactor>
</comment>
<dbReference type="SUPFAM" id="SSF111331">
    <property type="entry name" value="NAD kinase/diacylglycerol kinase-like"/>
    <property type="match status" value="1"/>
</dbReference>
<dbReference type="Gene3D" id="2.60.200.40">
    <property type="match status" value="1"/>
</dbReference>